<name>A0AAD8ACV7_DIPPU</name>
<reference evidence="1" key="1">
    <citation type="journal article" date="2023" name="IScience">
        <title>Live-bearing cockroach genome reveals convergent evolutionary mechanisms linked to viviparity in insects and beyond.</title>
        <authorList>
            <person name="Fouks B."/>
            <person name="Harrison M.C."/>
            <person name="Mikhailova A.A."/>
            <person name="Marchal E."/>
            <person name="English S."/>
            <person name="Carruthers M."/>
            <person name="Jennings E.C."/>
            <person name="Chiamaka E.L."/>
            <person name="Frigard R.A."/>
            <person name="Pippel M."/>
            <person name="Attardo G.M."/>
            <person name="Benoit J.B."/>
            <person name="Bornberg-Bauer E."/>
            <person name="Tobe S.S."/>
        </authorList>
    </citation>
    <scope>NUCLEOTIDE SEQUENCE</scope>
    <source>
        <strain evidence="1">Stay&amp;Tobe</strain>
    </source>
</reference>
<reference evidence="1" key="2">
    <citation type="submission" date="2023-05" db="EMBL/GenBank/DDBJ databases">
        <authorList>
            <person name="Fouks B."/>
        </authorList>
    </citation>
    <scope>NUCLEOTIDE SEQUENCE</scope>
    <source>
        <strain evidence="1">Stay&amp;Tobe</strain>
        <tissue evidence="1">Testes</tissue>
    </source>
</reference>
<feature type="non-terminal residue" evidence="1">
    <location>
        <position position="1"/>
    </location>
</feature>
<proteinExistence type="predicted"/>
<keyword evidence="2" id="KW-1185">Reference proteome</keyword>
<dbReference type="Proteomes" id="UP001233999">
    <property type="component" value="Unassembled WGS sequence"/>
</dbReference>
<dbReference type="AlphaFoldDB" id="A0AAD8ACV7"/>
<comment type="caution">
    <text evidence="1">The sequence shown here is derived from an EMBL/GenBank/DDBJ whole genome shotgun (WGS) entry which is preliminary data.</text>
</comment>
<evidence type="ECO:0000313" key="2">
    <source>
        <dbReference type="Proteomes" id="UP001233999"/>
    </source>
</evidence>
<sequence>FWFTFHISFTSGWRAVIRDPQFLGKSGFLMRFHVSDSVNRHSFLYSQVADLQPQTINIIAIYQSFNPCFFYKET</sequence>
<protein>
    <submittedName>
        <fullName evidence="1">Uncharacterized protein</fullName>
    </submittedName>
</protein>
<feature type="non-terminal residue" evidence="1">
    <location>
        <position position="74"/>
    </location>
</feature>
<dbReference type="EMBL" id="JASPKZ010002325">
    <property type="protein sequence ID" value="KAJ9595613.1"/>
    <property type="molecule type" value="Genomic_DNA"/>
</dbReference>
<evidence type="ECO:0000313" key="1">
    <source>
        <dbReference type="EMBL" id="KAJ9595613.1"/>
    </source>
</evidence>
<accession>A0AAD8ACV7</accession>
<organism evidence="1 2">
    <name type="scientific">Diploptera punctata</name>
    <name type="common">Pacific beetle cockroach</name>
    <dbReference type="NCBI Taxonomy" id="6984"/>
    <lineage>
        <taxon>Eukaryota</taxon>
        <taxon>Metazoa</taxon>
        <taxon>Ecdysozoa</taxon>
        <taxon>Arthropoda</taxon>
        <taxon>Hexapoda</taxon>
        <taxon>Insecta</taxon>
        <taxon>Pterygota</taxon>
        <taxon>Neoptera</taxon>
        <taxon>Polyneoptera</taxon>
        <taxon>Dictyoptera</taxon>
        <taxon>Blattodea</taxon>
        <taxon>Blaberoidea</taxon>
        <taxon>Blaberidae</taxon>
        <taxon>Diplopterinae</taxon>
        <taxon>Diploptera</taxon>
    </lineage>
</organism>
<gene>
    <name evidence="1" type="ORF">L9F63_013189</name>
</gene>